<organism evidence="10 11">
    <name type="scientific">Streptomyces argenteolus</name>
    <dbReference type="NCBI Taxonomy" id="67274"/>
    <lineage>
        <taxon>Bacteria</taxon>
        <taxon>Bacillati</taxon>
        <taxon>Actinomycetota</taxon>
        <taxon>Actinomycetes</taxon>
        <taxon>Kitasatosporales</taxon>
        <taxon>Streptomycetaceae</taxon>
        <taxon>Streptomyces</taxon>
    </lineage>
</organism>
<gene>
    <name evidence="10" type="ORF">ACFY8O_24705</name>
</gene>
<evidence type="ECO:0000256" key="5">
    <source>
        <dbReference type="ARBA" id="ARBA00022989"/>
    </source>
</evidence>
<sequence length="314" mass="32977">MTSSAASTGTAPAPSAGRAAEEPTGTLAGASTRNRAKPAESAPDAAPAPSSRARRVLAAVAVPALALALGIGVWYAVSYLLLDPARRFLLPPPHQVVSRSLTDPVHLEPMLQALGVTARIAAIGFVLAALIGIATGSLMNQARWVERLVYPYAVMLQVIPVLAIVPLIGLWFGFGTGSRVIVCVMIALFPVITNTHFGLRSVDRGLHELFTLGRASRVRRLVSLELPAALPSVFTGLRIASGQVVIGAILGDMFFAKGEPGIGTLLDTYRATLRSEDLIAAIALASLFGIAVYTVFTVVSQAVVGRWHSSGDRR</sequence>
<evidence type="ECO:0000313" key="10">
    <source>
        <dbReference type="EMBL" id="MFF5899099.1"/>
    </source>
</evidence>
<dbReference type="Pfam" id="PF00528">
    <property type="entry name" value="BPD_transp_1"/>
    <property type="match status" value="1"/>
</dbReference>
<feature type="transmembrane region" description="Helical" evidence="7">
    <location>
        <begin position="150"/>
        <end position="172"/>
    </location>
</feature>
<dbReference type="PANTHER" id="PTHR30151:SF41">
    <property type="entry name" value="ABC TRANSPORTER PERMEASE PROTEIN"/>
    <property type="match status" value="1"/>
</dbReference>
<keyword evidence="3" id="KW-1003">Cell membrane</keyword>
<feature type="transmembrane region" description="Helical" evidence="7">
    <location>
        <begin position="278"/>
        <end position="304"/>
    </location>
</feature>
<reference evidence="10 11" key="1">
    <citation type="submission" date="2024-10" db="EMBL/GenBank/DDBJ databases">
        <title>The Natural Products Discovery Center: Release of the First 8490 Sequenced Strains for Exploring Actinobacteria Biosynthetic Diversity.</title>
        <authorList>
            <person name="Kalkreuter E."/>
            <person name="Kautsar S.A."/>
            <person name="Yang D."/>
            <person name="Bader C.D."/>
            <person name="Teijaro C.N."/>
            <person name="Fluegel L."/>
            <person name="Davis C.M."/>
            <person name="Simpson J.R."/>
            <person name="Lauterbach L."/>
            <person name="Steele A.D."/>
            <person name="Gui C."/>
            <person name="Meng S."/>
            <person name="Li G."/>
            <person name="Viehrig K."/>
            <person name="Ye F."/>
            <person name="Su P."/>
            <person name="Kiefer A.F."/>
            <person name="Nichols A."/>
            <person name="Cepeda A.J."/>
            <person name="Yan W."/>
            <person name="Fan B."/>
            <person name="Jiang Y."/>
            <person name="Adhikari A."/>
            <person name="Zheng C.-J."/>
            <person name="Schuster L."/>
            <person name="Cowan T.M."/>
            <person name="Smanski M.J."/>
            <person name="Chevrette M.G."/>
            <person name="De Carvalho L.P.S."/>
            <person name="Shen B."/>
        </authorList>
    </citation>
    <scope>NUCLEOTIDE SEQUENCE [LARGE SCALE GENOMIC DNA]</scope>
    <source>
        <strain evidence="10 11">NPDC012540</strain>
    </source>
</reference>
<evidence type="ECO:0000256" key="1">
    <source>
        <dbReference type="ARBA" id="ARBA00004651"/>
    </source>
</evidence>
<feature type="domain" description="ABC transmembrane type-1" evidence="9">
    <location>
        <begin position="114"/>
        <end position="300"/>
    </location>
</feature>
<keyword evidence="5 7" id="KW-1133">Transmembrane helix</keyword>
<accession>A0ABW6XBH9</accession>
<dbReference type="EMBL" id="JBIBEG010000007">
    <property type="protein sequence ID" value="MFF5899099.1"/>
    <property type="molecule type" value="Genomic_DNA"/>
</dbReference>
<evidence type="ECO:0000256" key="3">
    <source>
        <dbReference type="ARBA" id="ARBA00022475"/>
    </source>
</evidence>
<dbReference type="InterPro" id="IPR035906">
    <property type="entry name" value="MetI-like_sf"/>
</dbReference>
<dbReference type="Gene3D" id="1.10.3720.10">
    <property type="entry name" value="MetI-like"/>
    <property type="match status" value="1"/>
</dbReference>
<comment type="similarity">
    <text evidence="7">Belongs to the binding-protein-dependent transport system permease family.</text>
</comment>
<dbReference type="InterPro" id="IPR000515">
    <property type="entry name" value="MetI-like"/>
</dbReference>
<feature type="compositionally biased region" description="Low complexity" evidence="8">
    <location>
        <begin position="1"/>
        <end position="17"/>
    </location>
</feature>
<dbReference type="PANTHER" id="PTHR30151">
    <property type="entry name" value="ALKANE SULFONATE ABC TRANSPORTER-RELATED, MEMBRANE SUBUNIT"/>
    <property type="match status" value="1"/>
</dbReference>
<feature type="transmembrane region" description="Helical" evidence="7">
    <location>
        <begin position="116"/>
        <end position="138"/>
    </location>
</feature>
<keyword evidence="11" id="KW-1185">Reference proteome</keyword>
<proteinExistence type="inferred from homology"/>
<dbReference type="SUPFAM" id="SSF161098">
    <property type="entry name" value="MetI-like"/>
    <property type="match status" value="1"/>
</dbReference>
<evidence type="ECO:0000256" key="6">
    <source>
        <dbReference type="ARBA" id="ARBA00023136"/>
    </source>
</evidence>
<name>A0ABW6XBH9_9ACTN</name>
<comment type="subcellular location">
    <subcellularLocation>
        <location evidence="1 7">Cell membrane</location>
        <topology evidence="1 7">Multi-pass membrane protein</topology>
    </subcellularLocation>
</comment>
<dbReference type="RefSeq" id="WP_387905793.1">
    <property type="nucleotide sequence ID" value="NZ_JBIBEG010000007.1"/>
</dbReference>
<evidence type="ECO:0000259" key="9">
    <source>
        <dbReference type="PROSITE" id="PS50928"/>
    </source>
</evidence>
<feature type="region of interest" description="Disordered" evidence="8">
    <location>
        <begin position="1"/>
        <end position="48"/>
    </location>
</feature>
<keyword evidence="6 7" id="KW-0472">Membrane</keyword>
<keyword evidence="4 7" id="KW-0812">Transmembrane</keyword>
<protein>
    <submittedName>
        <fullName evidence="10">ABC transporter permease</fullName>
    </submittedName>
</protein>
<evidence type="ECO:0000256" key="7">
    <source>
        <dbReference type="RuleBase" id="RU363032"/>
    </source>
</evidence>
<dbReference type="PROSITE" id="PS50928">
    <property type="entry name" value="ABC_TM1"/>
    <property type="match status" value="1"/>
</dbReference>
<keyword evidence="2 7" id="KW-0813">Transport</keyword>
<feature type="transmembrane region" description="Helical" evidence="7">
    <location>
        <begin position="178"/>
        <end position="199"/>
    </location>
</feature>
<evidence type="ECO:0000313" key="11">
    <source>
        <dbReference type="Proteomes" id="UP001602322"/>
    </source>
</evidence>
<evidence type="ECO:0000256" key="4">
    <source>
        <dbReference type="ARBA" id="ARBA00022692"/>
    </source>
</evidence>
<evidence type="ECO:0000256" key="2">
    <source>
        <dbReference type="ARBA" id="ARBA00022448"/>
    </source>
</evidence>
<feature type="compositionally biased region" description="Low complexity" evidence="8">
    <location>
        <begin position="39"/>
        <end position="48"/>
    </location>
</feature>
<evidence type="ECO:0000256" key="8">
    <source>
        <dbReference type="SAM" id="MobiDB-lite"/>
    </source>
</evidence>
<dbReference type="CDD" id="cd06261">
    <property type="entry name" value="TM_PBP2"/>
    <property type="match status" value="1"/>
</dbReference>
<feature type="transmembrane region" description="Helical" evidence="7">
    <location>
        <begin position="56"/>
        <end position="82"/>
    </location>
</feature>
<dbReference type="Proteomes" id="UP001602322">
    <property type="component" value="Unassembled WGS sequence"/>
</dbReference>
<comment type="caution">
    <text evidence="10">The sequence shown here is derived from an EMBL/GenBank/DDBJ whole genome shotgun (WGS) entry which is preliminary data.</text>
</comment>